<dbReference type="Pfam" id="PF08020">
    <property type="entry name" value="DUF1706"/>
    <property type="match status" value="1"/>
</dbReference>
<proteinExistence type="predicted"/>
<evidence type="ECO:0000313" key="2">
    <source>
        <dbReference type="Proteomes" id="UP000295063"/>
    </source>
</evidence>
<accession>A0A4R1Q349</accession>
<dbReference type="AlphaFoldDB" id="A0A4R1Q349"/>
<dbReference type="RefSeq" id="WP_132075392.1">
    <property type="nucleotide sequence ID" value="NZ_SLUI01000002.1"/>
</dbReference>
<dbReference type="InterPro" id="IPR012550">
    <property type="entry name" value="DUF1706"/>
</dbReference>
<gene>
    <name evidence="1" type="ORF">EV210_102125</name>
</gene>
<dbReference type="PANTHER" id="PTHR40658:SF3">
    <property type="entry name" value="CLBS_DFSB FAMILY FOUR-HELIX BUNDLE PROTEIN"/>
    <property type="match status" value="1"/>
</dbReference>
<dbReference type="PANTHER" id="PTHR40658">
    <property type="match status" value="1"/>
</dbReference>
<evidence type="ECO:0008006" key="3">
    <source>
        <dbReference type="Google" id="ProtNLM"/>
    </source>
</evidence>
<dbReference type="InterPro" id="IPR034660">
    <property type="entry name" value="DinB/YfiT-like"/>
</dbReference>
<name>A0A4R1Q349_9FIRM</name>
<dbReference type="Gene3D" id="1.20.120.450">
    <property type="entry name" value="dinb family like domain"/>
    <property type="match status" value="1"/>
</dbReference>
<sequence length="178" mass="21094">MQTYNSKAELVAKIQKTYQLFDKEFDEVAEKNIDDRLPEVDKTPREMLAYQLGWLKLVMSWEKDELAGKAVTTPSPQYKWNQLGLLYAQFYAEYGECSLAELRNLFKQSIEAWCNWISELSDEELFTPNRRKWTVTNANWPMWKWLHINSVAPFMSFRSKLRKWKKCLNGRPPAEQGD</sequence>
<dbReference type="Proteomes" id="UP000295063">
    <property type="component" value="Unassembled WGS sequence"/>
</dbReference>
<keyword evidence="2" id="KW-1185">Reference proteome</keyword>
<dbReference type="OrthoDB" id="9786621at2"/>
<evidence type="ECO:0000313" key="1">
    <source>
        <dbReference type="EMBL" id="TCL39215.1"/>
    </source>
</evidence>
<protein>
    <recommendedName>
        <fullName evidence="3">Cytoplasmic protein</fullName>
    </recommendedName>
</protein>
<comment type="caution">
    <text evidence="1">The sequence shown here is derived from an EMBL/GenBank/DDBJ whole genome shotgun (WGS) entry which is preliminary data.</text>
</comment>
<reference evidence="1 2" key="1">
    <citation type="submission" date="2019-03" db="EMBL/GenBank/DDBJ databases">
        <title>Genomic Encyclopedia of Type Strains, Phase IV (KMG-IV): sequencing the most valuable type-strain genomes for metagenomic binning, comparative biology and taxonomic classification.</title>
        <authorList>
            <person name="Goeker M."/>
        </authorList>
    </citation>
    <scope>NUCLEOTIDE SEQUENCE [LARGE SCALE GENOMIC DNA]</scope>
    <source>
        <strain evidence="1 2">DSM 15969</strain>
    </source>
</reference>
<dbReference type="PIRSF" id="PIRSF031551">
    <property type="entry name" value="DUF1706"/>
    <property type="match status" value="1"/>
</dbReference>
<dbReference type="EMBL" id="SLUI01000002">
    <property type="protein sequence ID" value="TCL39215.1"/>
    <property type="molecule type" value="Genomic_DNA"/>
</dbReference>
<organism evidence="1 2">
    <name type="scientific">Anaerospora hongkongensis</name>
    <dbReference type="NCBI Taxonomy" id="244830"/>
    <lineage>
        <taxon>Bacteria</taxon>
        <taxon>Bacillati</taxon>
        <taxon>Bacillota</taxon>
        <taxon>Negativicutes</taxon>
        <taxon>Selenomonadales</taxon>
        <taxon>Sporomusaceae</taxon>
        <taxon>Anaerospora</taxon>
    </lineage>
</organism>